<dbReference type="EMBL" id="JAVRHO010000020">
    <property type="protein sequence ID" value="MDT0647682.1"/>
    <property type="molecule type" value="Genomic_DNA"/>
</dbReference>
<sequence length="207" mass="21507">MASILDILNTQPGENLIEKAHKETNESKDDITSALVMGMPLILGALKNNSEKEEGAKALDKALSDDKHKGDLLENLQNSKTGEITGEGAKVLENVLGGQKDIIEETLSKTLGMSKDSISTILKLAAPVIMSLLGSQKRIDGVKADGLPGLIESLMGASSAHDSSLIKSLIDKNNDGNIIDDVTGMVLGGGKKGKEGGSILGGFTGGK</sequence>
<dbReference type="Proteomes" id="UP001245285">
    <property type="component" value="Unassembled WGS sequence"/>
</dbReference>
<dbReference type="Pfam" id="PF06078">
    <property type="entry name" value="DUF937"/>
    <property type="match status" value="2"/>
</dbReference>
<organism evidence="1 2">
    <name type="scientific">Autumnicola lenta</name>
    <dbReference type="NCBI Taxonomy" id="3075593"/>
    <lineage>
        <taxon>Bacteria</taxon>
        <taxon>Pseudomonadati</taxon>
        <taxon>Bacteroidota</taxon>
        <taxon>Flavobacteriia</taxon>
        <taxon>Flavobacteriales</taxon>
        <taxon>Flavobacteriaceae</taxon>
        <taxon>Autumnicola</taxon>
    </lineage>
</organism>
<keyword evidence="2" id="KW-1185">Reference proteome</keyword>
<evidence type="ECO:0000313" key="2">
    <source>
        <dbReference type="Proteomes" id="UP001245285"/>
    </source>
</evidence>
<proteinExistence type="predicted"/>
<comment type="caution">
    <text evidence="1">The sequence shown here is derived from an EMBL/GenBank/DDBJ whole genome shotgun (WGS) entry which is preliminary data.</text>
</comment>
<evidence type="ECO:0000313" key="1">
    <source>
        <dbReference type="EMBL" id="MDT0647682.1"/>
    </source>
</evidence>
<dbReference type="RefSeq" id="WP_311495785.1">
    <property type="nucleotide sequence ID" value="NZ_JAVRHO010000020.1"/>
</dbReference>
<protein>
    <submittedName>
        <fullName evidence="1">DUF937 domain-containing protein</fullName>
    </submittedName>
</protein>
<name>A0ABU3CN68_9FLAO</name>
<dbReference type="InterPro" id="IPR009282">
    <property type="entry name" value="DUF937"/>
</dbReference>
<reference evidence="1 2" key="1">
    <citation type="submission" date="2023-09" db="EMBL/GenBank/DDBJ databases">
        <authorList>
            <person name="Rey-Velasco X."/>
        </authorList>
    </citation>
    <scope>NUCLEOTIDE SEQUENCE [LARGE SCALE GENOMIC DNA]</scope>
    <source>
        <strain evidence="1 2">F260</strain>
    </source>
</reference>
<accession>A0ABU3CN68</accession>
<gene>
    <name evidence="1" type="ORF">RM545_13355</name>
</gene>